<evidence type="ECO:0000256" key="4">
    <source>
        <dbReference type="ARBA" id="ARBA00023163"/>
    </source>
</evidence>
<name>A0A1Y2F092_PROLT</name>
<dbReference type="InterPro" id="IPR036879">
    <property type="entry name" value="TF_MADSbox_sf"/>
</dbReference>
<dbReference type="SUPFAM" id="SSF55455">
    <property type="entry name" value="SRF-like"/>
    <property type="match status" value="1"/>
</dbReference>
<dbReference type="PRINTS" id="PR00404">
    <property type="entry name" value="MADSDOMAIN"/>
</dbReference>
<evidence type="ECO:0000256" key="2">
    <source>
        <dbReference type="ARBA" id="ARBA00023015"/>
    </source>
</evidence>
<gene>
    <name evidence="7" type="ORF">BCR37DRAFT_338192</name>
</gene>
<dbReference type="GO" id="GO:0005634">
    <property type="term" value="C:nucleus"/>
    <property type="evidence" value="ECO:0007669"/>
    <property type="project" value="UniProtKB-SubCell"/>
</dbReference>
<dbReference type="GeneID" id="63783891"/>
<dbReference type="CDD" id="cd00120">
    <property type="entry name" value="MADS"/>
    <property type="match status" value="1"/>
</dbReference>
<feature type="domain" description="MADS-box" evidence="6">
    <location>
        <begin position="1"/>
        <end position="57"/>
    </location>
</feature>
<dbReference type="PANTHER" id="PTHR48019">
    <property type="entry name" value="SERUM RESPONSE FACTOR HOMOLOG"/>
    <property type="match status" value="1"/>
</dbReference>
<dbReference type="RefSeq" id="XP_040722919.1">
    <property type="nucleotide sequence ID" value="XM_040867292.1"/>
</dbReference>
<feature type="non-terminal residue" evidence="7">
    <location>
        <position position="57"/>
    </location>
</feature>
<dbReference type="OrthoDB" id="1898716at2759"/>
<dbReference type="GO" id="GO:0045944">
    <property type="term" value="P:positive regulation of transcription by RNA polymerase II"/>
    <property type="evidence" value="ECO:0007669"/>
    <property type="project" value="UniProtKB-ARBA"/>
</dbReference>
<evidence type="ECO:0000259" key="6">
    <source>
        <dbReference type="PROSITE" id="PS50066"/>
    </source>
</evidence>
<accession>A0A1Y2F092</accession>
<keyword evidence="2" id="KW-0805">Transcription regulation</keyword>
<evidence type="ECO:0000256" key="5">
    <source>
        <dbReference type="ARBA" id="ARBA00023242"/>
    </source>
</evidence>
<keyword evidence="4" id="KW-0804">Transcription</keyword>
<dbReference type="SMART" id="SM00432">
    <property type="entry name" value="MADS"/>
    <property type="match status" value="1"/>
</dbReference>
<dbReference type="InterPro" id="IPR002100">
    <property type="entry name" value="TF_MADSbox"/>
</dbReference>
<keyword evidence="5" id="KW-0539">Nucleus</keyword>
<dbReference type="Pfam" id="PF00319">
    <property type="entry name" value="SRF-TF"/>
    <property type="match status" value="1"/>
</dbReference>
<evidence type="ECO:0000256" key="1">
    <source>
        <dbReference type="ARBA" id="ARBA00004123"/>
    </source>
</evidence>
<organism evidence="7 8">
    <name type="scientific">Protomyces lactucae-debilis</name>
    <dbReference type="NCBI Taxonomy" id="2754530"/>
    <lineage>
        <taxon>Eukaryota</taxon>
        <taxon>Fungi</taxon>
        <taxon>Dikarya</taxon>
        <taxon>Ascomycota</taxon>
        <taxon>Taphrinomycotina</taxon>
        <taxon>Taphrinomycetes</taxon>
        <taxon>Taphrinales</taxon>
        <taxon>Protomycetaceae</taxon>
        <taxon>Protomyces</taxon>
    </lineage>
</organism>
<dbReference type="EMBL" id="MCFI01000020">
    <property type="protein sequence ID" value="ORY77298.1"/>
    <property type="molecule type" value="Genomic_DNA"/>
</dbReference>
<comment type="caution">
    <text evidence="7">The sequence shown here is derived from an EMBL/GenBank/DDBJ whole genome shotgun (WGS) entry which is preliminary data.</text>
</comment>
<dbReference type="Proteomes" id="UP000193685">
    <property type="component" value="Unassembled WGS sequence"/>
</dbReference>
<comment type="subcellular location">
    <subcellularLocation>
        <location evidence="1">Nucleus</location>
    </subcellularLocation>
</comment>
<reference evidence="7 8" key="1">
    <citation type="submission" date="2016-07" db="EMBL/GenBank/DDBJ databases">
        <title>Pervasive Adenine N6-methylation of Active Genes in Fungi.</title>
        <authorList>
            <consortium name="DOE Joint Genome Institute"/>
            <person name="Mondo S.J."/>
            <person name="Dannebaum R.O."/>
            <person name="Kuo R.C."/>
            <person name="Labutti K."/>
            <person name="Haridas S."/>
            <person name="Kuo A."/>
            <person name="Salamov A."/>
            <person name="Ahrendt S.R."/>
            <person name="Lipzen A."/>
            <person name="Sullivan W."/>
            <person name="Andreopoulos W.B."/>
            <person name="Clum A."/>
            <person name="Lindquist E."/>
            <person name="Daum C."/>
            <person name="Ramamoorthy G.K."/>
            <person name="Gryganskyi A."/>
            <person name="Culley D."/>
            <person name="Magnuson J.K."/>
            <person name="James T.Y."/>
            <person name="O'Malley M.A."/>
            <person name="Stajich J.E."/>
            <person name="Spatafora J.W."/>
            <person name="Visel A."/>
            <person name="Grigoriev I.V."/>
        </authorList>
    </citation>
    <scope>NUCLEOTIDE SEQUENCE [LARGE SCALE GENOMIC DNA]</scope>
    <source>
        <strain evidence="7 8">12-1054</strain>
    </source>
</reference>
<keyword evidence="3 7" id="KW-0238">DNA-binding</keyword>
<dbReference type="STRING" id="56484.A0A1Y2F092"/>
<keyword evidence="8" id="KW-1185">Reference proteome</keyword>
<dbReference type="OMA" id="MTTLMNQ"/>
<dbReference type="GO" id="GO:0046983">
    <property type="term" value="F:protein dimerization activity"/>
    <property type="evidence" value="ECO:0007669"/>
    <property type="project" value="InterPro"/>
</dbReference>
<evidence type="ECO:0000313" key="8">
    <source>
        <dbReference type="Proteomes" id="UP000193685"/>
    </source>
</evidence>
<feature type="non-terminal residue" evidence="7">
    <location>
        <position position="1"/>
    </location>
</feature>
<dbReference type="Gene3D" id="3.40.1810.10">
    <property type="entry name" value="Transcription factor, MADS-box"/>
    <property type="match status" value="1"/>
</dbReference>
<dbReference type="InterPro" id="IPR050142">
    <property type="entry name" value="MADS-box/MEF2_TF"/>
</dbReference>
<evidence type="ECO:0000256" key="3">
    <source>
        <dbReference type="ARBA" id="ARBA00023125"/>
    </source>
</evidence>
<protein>
    <submittedName>
        <fullName evidence="7">SRF-type transcription factor (DNA-binding and dimerization domain)-domain-containing protein</fullName>
    </submittedName>
</protein>
<evidence type="ECO:0000313" key="7">
    <source>
        <dbReference type="EMBL" id="ORY77298.1"/>
    </source>
</evidence>
<dbReference type="AlphaFoldDB" id="A0A1Y2F092"/>
<sequence>RRKIDIEYIKDDKARGTTFAKRKTGLFKKAHELGVLTGTQIAVIVFSQQDRLFTYSS</sequence>
<dbReference type="GO" id="GO:0003677">
    <property type="term" value="F:DNA binding"/>
    <property type="evidence" value="ECO:0007669"/>
    <property type="project" value="UniProtKB-KW"/>
</dbReference>
<dbReference type="PROSITE" id="PS50066">
    <property type="entry name" value="MADS_BOX_2"/>
    <property type="match status" value="1"/>
</dbReference>
<proteinExistence type="predicted"/>